<evidence type="ECO:0000313" key="1">
    <source>
        <dbReference type="EMBL" id="BCX68076.1"/>
    </source>
</evidence>
<protein>
    <submittedName>
        <fullName evidence="1">Uncharacterized protein</fullName>
    </submittedName>
</protein>
<proteinExistence type="predicted"/>
<organism evidence="1 2">
    <name type="scientific">Pseudomonas izuensis</name>
    <dbReference type="NCBI Taxonomy" id="2684212"/>
    <lineage>
        <taxon>Bacteria</taxon>
        <taxon>Pseudomonadati</taxon>
        <taxon>Pseudomonadota</taxon>
        <taxon>Gammaproteobacteria</taxon>
        <taxon>Pseudomonadales</taxon>
        <taxon>Pseudomonadaceae</taxon>
        <taxon>Pseudomonas</taxon>
    </lineage>
</organism>
<dbReference type="RefSeq" id="WP_096511711.1">
    <property type="nucleotide sequence ID" value="NZ_AP017423.2"/>
</dbReference>
<evidence type="ECO:0000313" key="2">
    <source>
        <dbReference type="Proteomes" id="UP000218595"/>
    </source>
</evidence>
<accession>A0ABM7RRR1</accession>
<reference evidence="1 2" key="1">
    <citation type="submission" date="2016-04" db="EMBL/GenBank/DDBJ databases">
        <title>Complete genome sequence of Pseudomonas sp. LAB-08 isolated from TCE contaminated aquifer soil.</title>
        <authorList>
            <person name="Dohra H."/>
            <person name="Suzuki K."/>
            <person name="Fatma A."/>
            <person name="Inuzuka Y."/>
            <person name="Honjo M."/>
            <person name="Tashiro Y."/>
            <person name="Futamata H."/>
        </authorList>
    </citation>
    <scope>NUCLEOTIDE SEQUENCE [LARGE SCALE GENOMIC DNA]</scope>
    <source>
        <strain evidence="1 2">LAB-08</strain>
    </source>
</reference>
<gene>
    <name evidence="1" type="ORF">LAB08_R27160</name>
</gene>
<name>A0ABM7RRR1_9PSED</name>
<dbReference type="Proteomes" id="UP000218595">
    <property type="component" value="Chromosome"/>
</dbReference>
<dbReference type="EMBL" id="AP017423">
    <property type="protein sequence ID" value="BCX68076.1"/>
    <property type="molecule type" value="Genomic_DNA"/>
</dbReference>
<sequence>MEAPTTRMGKGTINAIRVVWVDSMWTKFAMVVPDDGCSRLAVRIGPNRTPEGQDHFLVGDKVKYTVVLDSLGAFPRAQELVKAGSRTA</sequence>
<keyword evidence="2" id="KW-1185">Reference proteome</keyword>